<name>A0A1A6GMX5_NEOLE</name>
<proteinExistence type="predicted"/>
<reference evidence="1 2" key="1">
    <citation type="submission" date="2016-06" db="EMBL/GenBank/DDBJ databases">
        <title>The Draft Genome Sequence and Annotation of the Desert Woodrat Neotoma lepida.</title>
        <authorList>
            <person name="Campbell M."/>
            <person name="Oakeson K.F."/>
            <person name="Yandell M."/>
            <person name="Halpert J.R."/>
            <person name="Dearing D."/>
        </authorList>
    </citation>
    <scope>NUCLEOTIDE SEQUENCE [LARGE SCALE GENOMIC DNA]</scope>
    <source>
        <strain evidence="1">417</strain>
        <tissue evidence="1">Liver</tissue>
    </source>
</reference>
<comment type="caution">
    <text evidence="1">The sequence shown here is derived from an EMBL/GenBank/DDBJ whole genome shotgun (WGS) entry which is preliminary data.</text>
</comment>
<evidence type="ECO:0000313" key="2">
    <source>
        <dbReference type="Proteomes" id="UP000092124"/>
    </source>
</evidence>
<sequence>MARKSINSSESESQVSAVSSTFWLMEFRGKLQPALECRMEFVFCIINLHGIALSSASTTGTLEEGE</sequence>
<organism evidence="1 2">
    <name type="scientific">Neotoma lepida</name>
    <name type="common">Desert woodrat</name>
    <dbReference type="NCBI Taxonomy" id="56216"/>
    <lineage>
        <taxon>Eukaryota</taxon>
        <taxon>Metazoa</taxon>
        <taxon>Chordata</taxon>
        <taxon>Craniata</taxon>
        <taxon>Vertebrata</taxon>
        <taxon>Euteleostomi</taxon>
        <taxon>Mammalia</taxon>
        <taxon>Eutheria</taxon>
        <taxon>Euarchontoglires</taxon>
        <taxon>Glires</taxon>
        <taxon>Rodentia</taxon>
        <taxon>Myomorpha</taxon>
        <taxon>Muroidea</taxon>
        <taxon>Cricetidae</taxon>
        <taxon>Neotominae</taxon>
        <taxon>Neotoma</taxon>
    </lineage>
</organism>
<keyword evidence="2" id="KW-1185">Reference proteome</keyword>
<evidence type="ECO:0000313" key="1">
    <source>
        <dbReference type="EMBL" id="OBS66692.1"/>
    </source>
</evidence>
<dbReference type="EMBL" id="LZPO01087195">
    <property type="protein sequence ID" value="OBS66692.1"/>
    <property type="molecule type" value="Genomic_DNA"/>
</dbReference>
<accession>A0A1A6GMX5</accession>
<protein>
    <submittedName>
        <fullName evidence="1">Uncharacterized protein</fullName>
    </submittedName>
</protein>
<dbReference type="AlphaFoldDB" id="A0A1A6GMX5"/>
<feature type="non-terminal residue" evidence="1">
    <location>
        <position position="66"/>
    </location>
</feature>
<dbReference type="Proteomes" id="UP000092124">
    <property type="component" value="Unassembled WGS sequence"/>
</dbReference>
<gene>
    <name evidence="1" type="ORF">A6R68_04757</name>
</gene>